<gene>
    <name evidence="1" type="ORF">A9Q84_02255</name>
</gene>
<sequence>MRNLKFIAVVLLSIVSLSPKFGIQNSRDISSVDCIDCVSNSEVSTHSNQVEKAVEKITKSIPKLTGNAGTFAKLKTGQKCEAFYSDKHKSTGRLTKDIQYHLPINDEMFEDDSEAQNAFYMESVVKGRMKSKREVKPYIGKSMEGDIFMIEKAYRGASLVGYNITVSFCSLEKKSGKKLIHDSRKLVNMGVLSVTFGEASSCGDFYDIDNAEMGMVSKGKGLFNSDVPFQKMISSIDCE</sequence>
<name>A0A1Y5FCE3_9BACT</name>
<dbReference type="AlphaFoldDB" id="A0A1Y5FCE3"/>
<organism evidence="1 2">
    <name type="scientific">Halobacteriovorax marinus</name>
    <dbReference type="NCBI Taxonomy" id="97084"/>
    <lineage>
        <taxon>Bacteria</taxon>
        <taxon>Pseudomonadati</taxon>
        <taxon>Bdellovibrionota</taxon>
        <taxon>Bacteriovoracia</taxon>
        <taxon>Bacteriovoracales</taxon>
        <taxon>Halobacteriovoraceae</taxon>
        <taxon>Halobacteriovorax</taxon>
    </lineage>
</organism>
<dbReference type="EMBL" id="MAAO01000002">
    <property type="protein sequence ID" value="OUR99872.1"/>
    <property type="molecule type" value="Genomic_DNA"/>
</dbReference>
<protein>
    <submittedName>
        <fullName evidence="1">Uncharacterized protein</fullName>
    </submittedName>
</protein>
<reference evidence="2" key="1">
    <citation type="journal article" date="2017" name="Proc. Natl. Acad. Sci. U.S.A.">
        <title>Simulation of Deepwater Horizon oil plume reveals substrate specialization within a complex community of hydrocarbon-degraders.</title>
        <authorList>
            <person name="Hu P."/>
            <person name="Dubinsky E.A."/>
            <person name="Probst A.J."/>
            <person name="Wang J."/>
            <person name="Sieber C.M.K."/>
            <person name="Tom L.M."/>
            <person name="Gardinali P."/>
            <person name="Banfield J.F."/>
            <person name="Atlas R.M."/>
            <person name="Andersen G.L."/>
        </authorList>
    </citation>
    <scope>NUCLEOTIDE SEQUENCE [LARGE SCALE GENOMIC DNA]</scope>
</reference>
<evidence type="ECO:0000313" key="2">
    <source>
        <dbReference type="Proteomes" id="UP000196531"/>
    </source>
</evidence>
<comment type="caution">
    <text evidence="1">The sequence shown here is derived from an EMBL/GenBank/DDBJ whole genome shotgun (WGS) entry which is preliminary data.</text>
</comment>
<dbReference type="Proteomes" id="UP000196531">
    <property type="component" value="Unassembled WGS sequence"/>
</dbReference>
<proteinExistence type="predicted"/>
<evidence type="ECO:0000313" key="1">
    <source>
        <dbReference type="EMBL" id="OUR99872.1"/>
    </source>
</evidence>
<accession>A0A1Y5FCE3</accession>